<dbReference type="EMBL" id="BK016008">
    <property type="protein sequence ID" value="DAF89368.1"/>
    <property type="molecule type" value="Genomic_DNA"/>
</dbReference>
<proteinExistence type="predicted"/>
<protein>
    <submittedName>
        <fullName evidence="1">Uncharacterized protein</fullName>
    </submittedName>
</protein>
<accession>A0A8S5U4G9</accession>
<organism evidence="1">
    <name type="scientific">Siphoviridae sp. ct7BG1</name>
    <dbReference type="NCBI Taxonomy" id="2825349"/>
    <lineage>
        <taxon>Viruses</taxon>
        <taxon>Duplodnaviria</taxon>
        <taxon>Heunggongvirae</taxon>
        <taxon>Uroviricota</taxon>
        <taxon>Caudoviricetes</taxon>
    </lineage>
</organism>
<evidence type="ECO:0000313" key="1">
    <source>
        <dbReference type="EMBL" id="DAF89368.1"/>
    </source>
</evidence>
<name>A0A8S5U4G9_9CAUD</name>
<sequence length="85" mass="10493">MEIRRFELNQEQIDFLKKEYSENDLVQKILETEEDKVFEIDVDAKIDFMDFIEDESIYWMDEDYEATQKTIMLESIRDDIYYQTN</sequence>
<reference evidence="1" key="1">
    <citation type="journal article" date="2021" name="Proc. Natl. Acad. Sci. U.S.A.">
        <title>A Catalog of Tens of Thousands of Viruses from Human Metagenomes Reveals Hidden Associations with Chronic Diseases.</title>
        <authorList>
            <person name="Tisza M.J."/>
            <person name="Buck C.B."/>
        </authorList>
    </citation>
    <scope>NUCLEOTIDE SEQUENCE</scope>
    <source>
        <strain evidence="1">Ct7BG1</strain>
    </source>
</reference>